<sequence length="492" mass="54594">MATAMSAPPLDDSLNFTTNLDNPHQHNLHNTSKMAADDDDQYTVERPRAVASSIDRNGSSSSSTSDTTLPPPPLTKKVSRLGLAKNKGKLAVTTPSQEDLHSRWAEFQDPSSVINSNSFKSEQHKHLSPLSADTNNSTIDNGQGEASMAPAYVEPAPRPLFYTTIIRDFAFPTHHYLHNGSPSHMPEEDELPPGYGLSATAPSFTPGRNGDAPGPYRHSNSHRRLSDSAETSTYNSGLGDGGHWVPGIWGGDGAMYEDMQPLPSTSFREEDVGWNNTTTPQTIKKQHRKSRSFADTFSYERGRRRGESNASKRGSYHQGNENGGHSDPAGREALRASRGMEPSETGDLEDDMYSLSLSQQTRPRRDSHVAATQTLPSRAFHEAQLPHLQSRMVDSDLPLDLEDFQHSSPQRESLGPEDEELYNGPSLALYDFEPENDNELRIREREIIMVSYRHGLGWLVAENENGEKGLVPEEYVRLLSEMEEWEGVVVEE</sequence>
<feature type="compositionally biased region" description="Low complexity" evidence="3">
    <location>
        <begin position="59"/>
        <end position="68"/>
    </location>
</feature>
<dbReference type="Proteomes" id="UP000225277">
    <property type="component" value="Unassembled WGS sequence"/>
</dbReference>
<accession>A0A2D3VBF4</accession>
<evidence type="ECO:0000313" key="6">
    <source>
        <dbReference type="Proteomes" id="UP000225277"/>
    </source>
</evidence>
<evidence type="ECO:0000256" key="3">
    <source>
        <dbReference type="SAM" id="MobiDB-lite"/>
    </source>
</evidence>
<reference evidence="5 6" key="1">
    <citation type="submission" date="2016-03" db="EMBL/GenBank/DDBJ databases">
        <authorList>
            <person name="Ploux O."/>
        </authorList>
    </citation>
    <scope>NUCLEOTIDE SEQUENCE [LARGE SCALE GENOMIC DNA]</scope>
    <source>
        <strain evidence="5 6">URUG2</strain>
    </source>
</reference>
<dbReference type="Gene3D" id="2.30.30.40">
    <property type="entry name" value="SH3 Domains"/>
    <property type="match status" value="1"/>
</dbReference>
<dbReference type="PROSITE" id="PS50002">
    <property type="entry name" value="SH3"/>
    <property type="match status" value="1"/>
</dbReference>
<dbReference type="AlphaFoldDB" id="A0A2D3VBF4"/>
<evidence type="ECO:0000256" key="2">
    <source>
        <dbReference type="PROSITE-ProRule" id="PRU00192"/>
    </source>
</evidence>
<feature type="region of interest" description="Disordered" evidence="3">
    <location>
        <begin position="266"/>
        <end position="378"/>
    </location>
</feature>
<feature type="compositionally biased region" description="Basic and acidic residues" evidence="3">
    <location>
        <begin position="298"/>
        <end position="307"/>
    </location>
</feature>
<name>A0A2D3VBF4_9PEZI</name>
<dbReference type="SMART" id="SM00326">
    <property type="entry name" value="SH3"/>
    <property type="match status" value="1"/>
</dbReference>
<dbReference type="InterPro" id="IPR001452">
    <property type="entry name" value="SH3_domain"/>
</dbReference>
<evidence type="ECO:0000256" key="1">
    <source>
        <dbReference type="ARBA" id="ARBA00022443"/>
    </source>
</evidence>
<dbReference type="RefSeq" id="XP_023629026.1">
    <property type="nucleotide sequence ID" value="XM_023773258.1"/>
</dbReference>
<protein>
    <recommendedName>
        <fullName evidence="4">SH3 domain-containing protein</fullName>
    </recommendedName>
</protein>
<evidence type="ECO:0000313" key="5">
    <source>
        <dbReference type="EMBL" id="CZT22137.1"/>
    </source>
</evidence>
<proteinExistence type="predicted"/>
<feature type="region of interest" description="Disordered" evidence="3">
    <location>
        <begin position="1"/>
        <end position="76"/>
    </location>
</feature>
<dbReference type="OrthoDB" id="19092at2759"/>
<evidence type="ECO:0000259" key="4">
    <source>
        <dbReference type="PROSITE" id="PS50002"/>
    </source>
</evidence>
<feature type="compositionally biased region" description="Polar residues" evidence="3">
    <location>
        <begin position="274"/>
        <end position="283"/>
    </location>
</feature>
<feature type="compositionally biased region" description="Polar residues" evidence="3">
    <location>
        <begin position="308"/>
        <end position="320"/>
    </location>
</feature>
<dbReference type="EMBL" id="FJUY01000013">
    <property type="protein sequence ID" value="CZT22137.1"/>
    <property type="molecule type" value="Genomic_DNA"/>
</dbReference>
<gene>
    <name evidence="5" type="ORF">RCC_08006</name>
</gene>
<feature type="region of interest" description="Disordered" evidence="3">
    <location>
        <begin position="402"/>
        <end position="422"/>
    </location>
</feature>
<keyword evidence="1 2" id="KW-0728">SH3 domain</keyword>
<dbReference type="Pfam" id="PF14604">
    <property type="entry name" value="SH3_9"/>
    <property type="match status" value="1"/>
</dbReference>
<feature type="domain" description="SH3" evidence="4">
    <location>
        <begin position="421"/>
        <end position="481"/>
    </location>
</feature>
<dbReference type="GeneID" id="35603107"/>
<feature type="region of interest" description="Disordered" evidence="3">
    <location>
        <begin position="180"/>
        <end position="241"/>
    </location>
</feature>
<dbReference type="InterPro" id="IPR036028">
    <property type="entry name" value="SH3-like_dom_sf"/>
</dbReference>
<dbReference type="SUPFAM" id="SSF50044">
    <property type="entry name" value="SH3-domain"/>
    <property type="match status" value="1"/>
</dbReference>
<keyword evidence="6" id="KW-1185">Reference proteome</keyword>
<organism evidence="5 6">
    <name type="scientific">Ramularia collo-cygni</name>
    <dbReference type="NCBI Taxonomy" id="112498"/>
    <lineage>
        <taxon>Eukaryota</taxon>
        <taxon>Fungi</taxon>
        <taxon>Dikarya</taxon>
        <taxon>Ascomycota</taxon>
        <taxon>Pezizomycotina</taxon>
        <taxon>Dothideomycetes</taxon>
        <taxon>Dothideomycetidae</taxon>
        <taxon>Mycosphaerellales</taxon>
        <taxon>Mycosphaerellaceae</taxon>
        <taxon>Ramularia</taxon>
    </lineage>
</organism>